<dbReference type="InterPro" id="IPR036047">
    <property type="entry name" value="F-box-like_dom_sf"/>
</dbReference>
<dbReference type="Gene3D" id="1.20.1280.50">
    <property type="match status" value="1"/>
</dbReference>
<proteinExistence type="predicted"/>
<dbReference type="STRING" id="3818.A0A445DQT1"/>
<feature type="domain" description="F-box" evidence="1">
    <location>
        <begin position="8"/>
        <end position="48"/>
    </location>
</feature>
<gene>
    <name evidence="2" type="ORF">Ahy_A03g011460</name>
</gene>
<dbReference type="AlphaFoldDB" id="A0A445DQT1"/>
<dbReference type="Pfam" id="PF03478">
    <property type="entry name" value="Beta-prop_KIB1-4"/>
    <property type="match status" value="1"/>
</dbReference>
<dbReference type="InterPro" id="IPR005174">
    <property type="entry name" value="KIB1-4_b-propeller"/>
</dbReference>
<dbReference type="Gramene" id="arahy.Tifrunner.gnm2.ann2.Ah03g474500.1">
    <property type="protein sequence ID" value="arahy.Tifrunner.gnm2.ann2.Ah03g474500.1-CDS-1"/>
    <property type="gene ID" value="arahy.Tifrunner.gnm2.ann2.Ah03g474500"/>
</dbReference>
<dbReference type="PANTHER" id="PTHR33110">
    <property type="entry name" value="F-BOX/KELCH-REPEAT PROTEIN-RELATED"/>
    <property type="match status" value="1"/>
</dbReference>
<dbReference type="SMART" id="SM00256">
    <property type="entry name" value="FBOX"/>
    <property type="match status" value="1"/>
</dbReference>
<dbReference type="SUPFAM" id="SSF81383">
    <property type="entry name" value="F-box domain"/>
    <property type="match status" value="1"/>
</dbReference>
<name>A0A445DQT1_ARAHY</name>
<evidence type="ECO:0000313" key="3">
    <source>
        <dbReference type="Proteomes" id="UP000289738"/>
    </source>
</evidence>
<dbReference type="InterPro" id="IPR001810">
    <property type="entry name" value="F-box_dom"/>
</dbReference>
<dbReference type="Pfam" id="PF00646">
    <property type="entry name" value="F-box"/>
    <property type="match status" value="1"/>
</dbReference>
<reference evidence="2 3" key="1">
    <citation type="submission" date="2019-01" db="EMBL/GenBank/DDBJ databases">
        <title>Sequencing of cultivated peanut Arachis hypogaea provides insights into genome evolution and oil improvement.</title>
        <authorList>
            <person name="Chen X."/>
        </authorList>
    </citation>
    <scope>NUCLEOTIDE SEQUENCE [LARGE SCALE GENOMIC DNA]</scope>
    <source>
        <strain evidence="3">cv. Fuhuasheng</strain>
        <tissue evidence="2">Leaves</tissue>
    </source>
</reference>
<organism evidence="2 3">
    <name type="scientific">Arachis hypogaea</name>
    <name type="common">Peanut</name>
    <dbReference type="NCBI Taxonomy" id="3818"/>
    <lineage>
        <taxon>Eukaryota</taxon>
        <taxon>Viridiplantae</taxon>
        <taxon>Streptophyta</taxon>
        <taxon>Embryophyta</taxon>
        <taxon>Tracheophyta</taxon>
        <taxon>Spermatophyta</taxon>
        <taxon>Magnoliopsida</taxon>
        <taxon>eudicotyledons</taxon>
        <taxon>Gunneridae</taxon>
        <taxon>Pentapetalae</taxon>
        <taxon>rosids</taxon>
        <taxon>fabids</taxon>
        <taxon>Fabales</taxon>
        <taxon>Fabaceae</taxon>
        <taxon>Papilionoideae</taxon>
        <taxon>50 kb inversion clade</taxon>
        <taxon>dalbergioids sensu lato</taxon>
        <taxon>Dalbergieae</taxon>
        <taxon>Pterocarpus clade</taxon>
        <taxon>Arachis</taxon>
    </lineage>
</organism>
<protein>
    <recommendedName>
        <fullName evidence="1">F-box domain-containing protein</fullName>
    </recommendedName>
</protein>
<sequence>MSGGASDLPHDLLSLVADELGLIDLLSFRAVCRDWRSASTWSTAAVESMHGYPWLLIYGEDSPICILQSRGNMGISYKLRFEELDGAICMASIEGWLLLFNKGSMFFFCPFSRTRIDLPNYPLLELPESYVATFSSAPTRQDCIVAVATKNNAKSSSKLEVRLLFRGYKKWLEYEHETCSGELDMAIYHNGVFHIFHDSSKLLTFISVDGEVTWKLYLLLTVSKGTEPKFDESWLGDKKPVKYVTWKTEKALLSFINRMKNNFGSDSSSITWSISTCGTKFGVQNDPTQCGVIYKEKKVFPPLDPQEGCDSRTCNLKAVWIQPRYFQVSPHQTW</sequence>
<dbReference type="Proteomes" id="UP000289738">
    <property type="component" value="Chromosome A03"/>
</dbReference>
<keyword evidence="3" id="KW-1185">Reference proteome</keyword>
<accession>A0A445DQT1</accession>
<dbReference type="EMBL" id="SDMP01000003">
    <property type="protein sequence ID" value="RYR65528.1"/>
    <property type="molecule type" value="Genomic_DNA"/>
</dbReference>
<evidence type="ECO:0000259" key="1">
    <source>
        <dbReference type="SMART" id="SM00256"/>
    </source>
</evidence>
<evidence type="ECO:0000313" key="2">
    <source>
        <dbReference type="EMBL" id="RYR65528.1"/>
    </source>
</evidence>
<comment type="caution">
    <text evidence="2">The sequence shown here is derived from an EMBL/GenBank/DDBJ whole genome shotgun (WGS) entry which is preliminary data.</text>
</comment>